<dbReference type="Proteomes" id="UP000238655">
    <property type="component" value="Chromosome 1"/>
</dbReference>
<name>A0A2S5E046_9BURK</name>
<comment type="caution">
    <text evidence="2">The sequence shown here is derived from an EMBL/GenBank/DDBJ whole genome shotgun (WGS) entry which is preliminary data.</text>
</comment>
<organism evidence="2 3">
    <name type="scientific">Burkholderia contaminans</name>
    <dbReference type="NCBI Taxonomy" id="488447"/>
    <lineage>
        <taxon>Bacteria</taxon>
        <taxon>Pseudomonadati</taxon>
        <taxon>Pseudomonadota</taxon>
        <taxon>Betaproteobacteria</taxon>
        <taxon>Burkholderiales</taxon>
        <taxon>Burkholderiaceae</taxon>
        <taxon>Burkholderia</taxon>
        <taxon>Burkholderia cepacia complex</taxon>
    </lineage>
</organism>
<evidence type="ECO:0000313" key="1">
    <source>
        <dbReference type="EMBL" id="POZ81577.1"/>
    </source>
</evidence>
<accession>A0A2S5E046</accession>
<evidence type="ECO:0000313" key="3">
    <source>
        <dbReference type="Proteomes" id="UP000238655"/>
    </source>
</evidence>
<dbReference type="EMBL" id="PQVP01000002">
    <property type="protein sequence ID" value="POZ81577.1"/>
    <property type="molecule type" value="Genomic_DNA"/>
</dbReference>
<dbReference type="EMBL" id="PQVP01000002">
    <property type="protein sequence ID" value="POZ84721.1"/>
    <property type="molecule type" value="Genomic_DNA"/>
</dbReference>
<sequence length="248" mass="26849">MTPNDKRTFVDALKLAHKTARQPLPEPDVMGVFWKQLEPYPLDAVLRAISCHVATSEFAPTPAALLKHLPRESDGRPDANEAWAIALRSRDERDTVVWTQECAEAFAVALPVLEGGDEVGARMAFKAAYERTVERARAECRPAQWITSLGHDPDLREAVVTEAVRSGRLALTHAQAIVPALAAPVDSFDAKVAESNLARLRALVGGIPSAREKLDRIRAAHVARDAAATADAKDLAAARVADYLTAHA</sequence>
<evidence type="ECO:0000313" key="2">
    <source>
        <dbReference type="EMBL" id="POZ84721.1"/>
    </source>
</evidence>
<dbReference type="AlphaFoldDB" id="A0A2S5E046"/>
<protein>
    <submittedName>
        <fullName evidence="2">Uncharacterized protein</fullName>
    </submittedName>
</protein>
<gene>
    <name evidence="1" type="ORF">C3743_14695</name>
    <name evidence="2" type="ORF">C3743_32890</name>
</gene>
<dbReference type="RefSeq" id="WP_089460711.1">
    <property type="nucleotide sequence ID" value="NZ_CM009575.1"/>
</dbReference>
<proteinExistence type="predicted"/>
<reference evidence="2 3" key="1">
    <citation type="submission" date="2018-01" db="EMBL/GenBank/DDBJ databases">
        <title>Successful Treatment of Persistent Burkholderia cepacia Bacteremia with Ceftazidime-Avibactam.</title>
        <authorList>
            <person name="Tamma P."/>
            <person name="Fan Y."/>
            <person name="Bergman Y."/>
            <person name="Sick-Samuels A."/>
            <person name="Hsu A."/>
            <person name="Timp W."/>
            <person name="Simner P."/>
        </authorList>
    </citation>
    <scope>NUCLEOTIDE SEQUENCE [LARGE SCALE GENOMIC DNA]</scope>
    <source>
        <strain evidence="2 3">170816</strain>
    </source>
</reference>